<feature type="coiled-coil region" evidence="2">
    <location>
        <begin position="241"/>
        <end position="272"/>
    </location>
</feature>
<dbReference type="SUPFAM" id="SSF52266">
    <property type="entry name" value="SGNH hydrolase"/>
    <property type="match status" value="1"/>
</dbReference>
<keyword evidence="4" id="KW-0378">Hydrolase</keyword>
<keyword evidence="2" id="KW-0175">Coiled coil</keyword>
<comment type="similarity">
    <text evidence="1">Belongs to the 'GDSL' lipolytic enzyme family.</text>
</comment>
<reference evidence="4" key="1">
    <citation type="journal article" date="2013" name="J. Plant Res.">
        <title>Effect of fungi and light on seed germination of three Opuntia species from semiarid lands of central Mexico.</title>
        <authorList>
            <person name="Delgado-Sanchez P."/>
            <person name="Jimenez-Bremont J.F."/>
            <person name="Guerrero-Gonzalez Mde L."/>
            <person name="Flores J."/>
        </authorList>
    </citation>
    <scope>NUCLEOTIDE SEQUENCE</scope>
    <source>
        <tissue evidence="4">Cladode</tissue>
    </source>
</reference>
<dbReference type="InterPro" id="IPR035669">
    <property type="entry name" value="SGNH_plant_lipase-like"/>
</dbReference>
<evidence type="ECO:0000256" key="2">
    <source>
        <dbReference type="SAM" id="Coils"/>
    </source>
</evidence>
<proteinExistence type="inferred from homology"/>
<dbReference type="InterPro" id="IPR036514">
    <property type="entry name" value="SGNH_hydro_sf"/>
</dbReference>
<dbReference type="GO" id="GO:0004806">
    <property type="term" value="F:triacylglycerol lipase activity"/>
    <property type="evidence" value="ECO:0007669"/>
    <property type="project" value="UniProtKB-EC"/>
</dbReference>
<reference evidence="4" key="2">
    <citation type="submission" date="2020-07" db="EMBL/GenBank/DDBJ databases">
        <authorList>
            <person name="Vera ALvarez R."/>
            <person name="Arias-Moreno D.M."/>
            <person name="Jimenez-Jacinto V."/>
            <person name="Jimenez-Bremont J.F."/>
            <person name="Swaminathan K."/>
            <person name="Moose S.P."/>
            <person name="Guerrero-Gonzalez M.L."/>
            <person name="Marino-Ramirez L."/>
            <person name="Landsman D."/>
            <person name="Rodriguez-Kessler M."/>
            <person name="Delgado-Sanchez P."/>
        </authorList>
    </citation>
    <scope>NUCLEOTIDE SEQUENCE</scope>
    <source>
        <tissue evidence="4">Cladode</tissue>
    </source>
</reference>
<evidence type="ECO:0000256" key="3">
    <source>
        <dbReference type="SAM" id="SignalP"/>
    </source>
</evidence>
<dbReference type="Gene3D" id="3.40.50.1110">
    <property type="entry name" value="SGNH hydrolase"/>
    <property type="match status" value="1"/>
</dbReference>
<protein>
    <submittedName>
        <fullName evidence="4">Triacylglycerol lipase</fullName>
        <ecNumber evidence="4">3.1.1.3</ecNumber>
    </submittedName>
</protein>
<organism evidence="4">
    <name type="scientific">Opuntia streptacantha</name>
    <name type="common">Prickly pear cactus</name>
    <name type="synonym">Opuntia cardona</name>
    <dbReference type="NCBI Taxonomy" id="393608"/>
    <lineage>
        <taxon>Eukaryota</taxon>
        <taxon>Viridiplantae</taxon>
        <taxon>Streptophyta</taxon>
        <taxon>Embryophyta</taxon>
        <taxon>Tracheophyta</taxon>
        <taxon>Spermatophyta</taxon>
        <taxon>Magnoliopsida</taxon>
        <taxon>eudicotyledons</taxon>
        <taxon>Gunneridae</taxon>
        <taxon>Pentapetalae</taxon>
        <taxon>Caryophyllales</taxon>
        <taxon>Cactineae</taxon>
        <taxon>Cactaceae</taxon>
        <taxon>Opuntioideae</taxon>
        <taxon>Opuntia</taxon>
    </lineage>
</organism>
<dbReference type="PANTHER" id="PTHR45642">
    <property type="entry name" value="GDSL ESTERASE/LIPASE EXL3"/>
    <property type="match status" value="1"/>
</dbReference>
<evidence type="ECO:0000256" key="1">
    <source>
        <dbReference type="ARBA" id="ARBA00008668"/>
    </source>
</evidence>
<name>A0A7C9DLE8_OPUST</name>
<dbReference type="AlphaFoldDB" id="A0A7C9DLE8"/>
<keyword evidence="3" id="KW-0732">Signal</keyword>
<dbReference type="FunFam" id="3.40.50.1110:FF:000003">
    <property type="entry name" value="GDSL esterase/lipase APG"/>
    <property type="match status" value="1"/>
</dbReference>
<dbReference type="EMBL" id="GISG01139077">
    <property type="protein sequence ID" value="MBA4644607.1"/>
    <property type="molecule type" value="Transcribed_RNA"/>
</dbReference>
<accession>A0A7C9DLE8</accession>
<dbReference type="EC" id="3.1.1.3" evidence="4"/>
<dbReference type="CDD" id="cd01837">
    <property type="entry name" value="SGNH_plant_lipase_like"/>
    <property type="match status" value="1"/>
</dbReference>
<dbReference type="InterPro" id="IPR050592">
    <property type="entry name" value="GDSL_lipolytic_enzyme"/>
</dbReference>
<feature type="signal peptide" evidence="3">
    <location>
        <begin position="1"/>
        <end position="28"/>
    </location>
</feature>
<evidence type="ECO:0000313" key="4">
    <source>
        <dbReference type="EMBL" id="MBA4644607.1"/>
    </source>
</evidence>
<dbReference type="PANTHER" id="PTHR45642:SF12">
    <property type="entry name" value="OS09G0132900 PROTEIN"/>
    <property type="match status" value="1"/>
</dbReference>
<feature type="chain" id="PRO_5027609684" evidence="3">
    <location>
        <begin position="29"/>
        <end position="354"/>
    </location>
</feature>
<dbReference type="Pfam" id="PF00657">
    <property type="entry name" value="Lipase_GDSL"/>
    <property type="match status" value="1"/>
</dbReference>
<dbReference type="InterPro" id="IPR001087">
    <property type="entry name" value="GDSL"/>
</dbReference>
<sequence>MAKMISYPLFQNLLLLFLLRTGFLLVECKIPAIIVFGDSTVDTGNNNMIKTLLKSNFKPYGKDFEGGQPTGRFSNGRIPPDFISERFGLKKTVPAYLDPKFGIQDFATGVVFASAGTGFDNVTASVLNVIPFWKEIEMYKEYQKRLRDYQGEYKANETLSEALYIVSIGTNDFLENYYLLPTTRAHFTVQQFEDHLLGIARKFIEDIYQLGARKIALTGLPPMGCLPLERTINIMALSQCNEEYNNVALEYNAKLSRLIAQLNKELAGLKLVFSNPYYLLLHMIKKPSFYGFEVTWKACCGTGLVEMSYLCEIDNLLTCRDADKYIFWDSFHPTEKTNRIAANYIVDKVLYKFM</sequence>